<reference evidence="2 3" key="1">
    <citation type="submission" date="2024-10" db="EMBL/GenBank/DDBJ databases">
        <title>Updated reference genomes for cyclostephanoid diatoms.</title>
        <authorList>
            <person name="Roberts W.R."/>
            <person name="Alverson A.J."/>
        </authorList>
    </citation>
    <scope>NUCLEOTIDE SEQUENCE [LARGE SCALE GENOMIC DNA]</scope>
    <source>
        <strain evidence="2 3">AJA010-31</strain>
    </source>
</reference>
<dbReference type="InterPro" id="IPR016035">
    <property type="entry name" value="Acyl_Trfase/lysoPLipase"/>
</dbReference>
<dbReference type="SUPFAM" id="SSF52151">
    <property type="entry name" value="FabD/lysophospholipase-like"/>
    <property type="match status" value="1"/>
</dbReference>
<comment type="caution">
    <text evidence="2">The sequence shown here is derived from an EMBL/GenBank/DDBJ whole genome shotgun (WGS) entry which is preliminary data.</text>
</comment>
<dbReference type="Proteomes" id="UP001530400">
    <property type="component" value="Unassembled WGS sequence"/>
</dbReference>
<keyword evidence="1" id="KW-0812">Transmembrane</keyword>
<name>A0ABD3N9P5_9STRA</name>
<dbReference type="AlphaFoldDB" id="A0ABD3N9P5"/>
<keyword evidence="1" id="KW-1133">Transmembrane helix</keyword>
<accession>A0ABD3N9P5</accession>
<evidence type="ECO:0000313" key="3">
    <source>
        <dbReference type="Proteomes" id="UP001530400"/>
    </source>
</evidence>
<keyword evidence="3" id="KW-1185">Reference proteome</keyword>
<organism evidence="2 3">
    <name type="scientific">Cyclotella atomus</name>
    <dbReference type="NCBI Taxonomy" id="382360"/>
    <lineage>
        <taxon>Eukaryota</taxon>
        <taxon>Sar</taxon>
        <taxon>Stramenopiles</taxon>
        <taxon>Ochrophyta</taxon>
        <taxon>Bacillariophyta</taxon>
        <taxon>Coscinodiscophyceae</taxon>
        <taxon>Thalassiosirophycidae</taxon>
        <taxon>Stephanodiscales</taxon>
        <taxon>Stephanodiscaceae</taxon>
        <taxon>Cyclotella</taxon>
    </lineage>
</organism>
<dbReference type="Gene3D" id="3.40.1090.10">
    <property type="entry name" value="Cytosolic phospholipase A2 catalytic domain"/>
    <property type="match status" value="1"/>
</dbReference>
<evidence type="ECO:0000256" key="1">
    <source>
        <dbReference type="SAM" id="Phobius"/>
    </source>
</evidence>
<feature type="transmembrane region" description="Helical" evidence="1">
    <location>
        <begin position="390"/>
        <end position="413"/>
    </location>
</feature>
<feature type="transmembrane region" description="Helical" evidence="1">
    <location>
        <begin position="490"/>
        <end position="515"/>
    </location>
</feature>
<keyword evidence="1" id="KW-0472">Membrane</keyword>
<proteinExistence type="predicted"/>
<dbReference type="EMBL" id="JALLPJ020001290">
    <property type="protein sequence ID" value="KAL3771277.1"/>
    <property type="molecule type" value="Genomic_DNA"/>
</dbReference>
<sequence>MRGEREERETLPPIILIFSFLFSLFPHKAYLNLSLLRAAMAASTSSNLLWASTGGGWRAMFADVGYANLFQQAGLFTEDQSSFKSISTVSGGSWFSTQLFYSAEFYNRTALAPNPQAVNDFVVEWMNSYYRISTDVSKETIQKCNYTDLYNDDNGRMVETITEFCYLLETFDYDWATFMYAMLEAASEDYGSQGFVDLSASADNIISPLQSTDLEILAAFTPVSRVRYSYGEESTAAFLGSKIMGSKNSDNAKLWTVALPAAWIVDTLANTSKFFTGVSQFVGDEIDPSPDSINLYTASISNDHSWEDWSSFYLYSNGTVAGNHYTNNSSTNAQFQGTLRPLFGGITPTTLQVAAISSAAAASASPLGPVSYTQNLSIGRYMVYVNTVWILWRVLAGIAAGLGVGIVLGVAISQLRYRYDLCKFCNTKKSASNIDDLGAEDAADNVDHKEQDDANDHDVVHDNTNNDAYNNCCCCNCDHPARNWGIGCGVFFGIIAGVVTATFYGLGSIIVPSVYDDSVDQIYKNPHFDNFAVCSQWPNLPCTQEDAYLMDGWFVDNPALPINIGHIQDKIGLNETIKVLLSNCNDVWDSEWNRAQYLAYFETYFNKGIAPGDYSWGPGWFIPSRSQQIFSEYLDPAGLDALLEPIADSNMTTALLQGTTIDNPSYNVRAGQRVEMLLLNANANITTYVIGRTAIETYTQPLADMASNIAASDELLERVKEFVMRN</sequence>
<gene>
    <name evidence="2" type="ORF">ACHAWO_005934</name>
</gene>
<evidence type="ECO:0000313" key="2">
    <source>
        <dbReference type="EMBL" id="KAL3771277.1"/>
    </source>
</evidence>
<protein>
    <submittedName>
        <fullName evidence="2">Uncharacterized protein</fullName>
    </submittedName>
</protein>